<sequence>MEGTLQETPHILDTDRAESARMGRDMAASRKTKTSKAAAPEPQDSVLIAHLRRLVEATGPSGSEEDVVRLIVEAARPLADELSVDAFGNVVATRHAAQPGARRCVISAHMDEIGFRVRQIDPNGFLRLEKVGGMDDRILLAQRLWVRTENQRLLGVIGTRSAHLLTDADRSALVPTTQLYVDIGARSAQQAAEMGVQMGDPAGFVGSLEELGRGSGRYTAHALDDRAGCAALLTVLEGYRDAPPPVTLVAVFSVQEEVGLRGVQALARHLQADVALALDMTAADDTPELGTAHLCLGAGPTVKIMDNSTLAHPAVRRGLMEVARQQNLSVQPELLRGIGTDAGALQYLGGGVAAGAVSVVNRYTHSPVEVLDERDLEEAVDLLRGFLSALPGLDLGFLPPDTAGE</sequence>
<proteinExistence type="inferred from homology"/>
<protein>
    <submittedName>
        <fullName evidence="7">Peptidase M42</fullName>
    </submittedName>
</protein>
<evidence type="ECO:0000256" key="2">
    <source>
        <dbReference type="ARBA" id="ARBA00022438"/>
    </source>
</evidence>
<evidence type="ECO:0000313" key="7">
    <source>
        <dbReference type="EMBL" id="GGL98360.1"/>
    </source>
</evidence>
<keyword evidence="3" id="KW-0645">Protease</keyword>
<dbReference type="InterPro" id="IPR023367">
    <property type="entry name" value="Peptidase_M42_dom2"/>
</dbReference>
<keyword evidence="8" id="KW-1185">Reference proteome</keyword>
<dbReference type="PANTHER" id="PTHR32481:SF0">
    <property type="entry name" value="AMINOPEPTIDASE YPDE-RELATED"/>
    <property type="match status" value="1"/>
</dbReference>
<dbReference type="Gene3D" id="3.40.630.10">
    <property type="entry name" value="Zn peptidases"/>
    <property type="match status" value="1"/>
</dbReference>
<evidence type="ECO:0000256" key="5">
    <source>
        <dbReference type="ARBA" id="ARBA00022801"/>
    </source>
</evidence>
<dbReference type="Proteomes" id="UP000661918">
    <property type="component" value="Unassembled WGS sequence"/>
</dbReference>
<dbReference type="InterPro" id="IPR008007">
    <property type="entry name" value="Peptidase_M42"/>
</dbReference>
<dbReference type="RefSeq" id="WP_229752784.1">
    <property type="nucleotide sequence ID" value="NZ_BMOM01000002.1"/>
</dbReference>
<dbReference type="SUPFAM" id="SSF53187">
    <property type="entry name" value="Zn-dependent exopeptidases"/>
    <property type="match status" value="1"/>
</dbReference>
<keyword evidence="5" id="KW-0378">Hydrolase</keyword>
<name>A0ABQ2GIM7_9DEIO</name>
<comment type="caution">
    <text evidence="7">The sequence shown here is derived from an EMBL/GenBank/DDBJ whole genome shotgun (WGS) entry which is preliminary data.</text>
</comment>
<feature type="region of interest" description="Disordered" evidence="6">
    <location>
        <begin position="1"/>
        <end position="41"/>
    </location>
</feature>
<dbReference type="InterPro" id="IPR051464">
    <property type="entry name" value="Peptidase_M42_aminopept"/>
</dbReference>
<accession>A0ABQ2GIM7</accession>
<evidence type="ECO:0000256" key="6">
    <source>
        <dbReference type="SAM" id="MobiDB-lite"/>
    </source>
</evidence>
<evidence type="ECO:0000256" key="1">
    <source>
        <dbReference type="ARBA" id="ARBA00006272"/>
    </source>
</evidence>
<keyword evidence="2" id="KW-0031">Aminopeptidase</keyword>
<comment type="similarity">
    <text evidence="1">Belongs to the peptidase M42 family.</text>
</comment>
<dbReference type="SUPFAM" id="SSF101821">
    <property type="entry name" value="Aminopeptidase/glucanase lid domain"/>
    <property type="match status" value="1"/>
</dbReference>
<keyword evidence="4" id="KW-0479">Metal-binding</keyword>
<organism evidence="7 8">
    <name type="scientific">Deinococcus aerophilus</name>
    <dbReference type="NCBI Taxonomy" id="522488"/>
    <lineage>
        <taxon>Bacteria</taxon>
        <taxon>Thermotogati</taxon>
        <taxon>Deinococcota</taxon>
        <taxon>Deinococci</taxon>
        <taxon>Deinococcales</taxon>
        <taxon>Deinococcaceae</taxon>
        <taxon>Deinococcus</taxon>
    </lineage>
</organism>
<evidence type="ECO:0000256" key="3">
    <source>
        <dbReference type="ARBA" id="ARBA00022670"/>
    </source>
</evidence>
<evidence type="ECO:0000313" key="8">
    <source>
        <dbReference type="Proteomes" id="UP000661918"/>
    </source>
</evidence>
<dbReference type="Pfam" id="PF05343">
    <property type="entry name" value="Peptidase_M42"/>
    <property type="match status" value="1"/>
</dbReference>
<dbReference type="Gene3D" id="2.40.30.40">
    <property type="entry name" value="Peptidase M42, domain 2"/>
    <property type="match status" value="1"/>
</dbReference>
<gene>
    <name evidence="7" type="ORF">GCM10010841_03410</name>
</gene>
<dbReference type="PANTHER" id="PTHR32481">
    <property type="entry name" value="AMINOPEPTIDASE"/>
    <property type="match status" value="1"/>
</dbReference>
<dbReference type="CDD" id="cd05656">
    <property type="entry name" value="M42_Frv"/>
    <property type="match status" value="1"/>
</dbReference>
<reference evidence="8" key="1">
    <citation type="journal article" date="2019" name="Int. J. Syst. Evol. Microbiol.">
        <title>The Global Catalogue of Microorganisms (GCM) 10K type strain sequencing project: providing services to taxonomists for standard genome sequencing and annotation.</title>
        <authorList>
            <consortium name="The Broad Institute Genomics Platform"/>
            <consortium name="The Broad Institute Genome Sequencing Center for Infectious Disease"/>
            <person name="Wu L."/>
            <person name="Ma J."/>
        </authorList>
    </citation>
    <scope>NUCLEOTIDE SEQUENCE [LARGE SCALE GENOMIC DNA]</scope>
    <source>
        <strain evidence="8">JCM 15443</strain>
    </source>
</reference>
<dbReference type="EMBL" id="BMOM01000002">
    <property type="protein sequence ID" value="GGL98360.1"/>
    <property type="molecule type" value="Genomic_DNA"/>
</dbReference>
<feature type="compositionally biased region" description="Basic and acidic residues" evidence="6">
    <location>
        <begin position="10"/>
        <end position="28"/>
    </location>
</feature>
<evidence type="ECO:0000256" key="4">
    <source>
        <dbReference type="ARBA" id="ARBA00022723"/>
    </source>
</evidence>